<gene>
    <name evidence="2" type="ORF">DES53_111149</name>
</gene>
<evidence type="ECO:0000313" key="3">
    <source>
        <dbReference type="Proteomes" id="UP000253426"/>
    </source>
</evidence>
<dbReference type="RefSeq" id="WP_113961080.1">
    <property type="nucleotide sequence ID" value="NZ_QNRR01000011.1"/>
</dbReference>
<dbReference type="OrthoDB" id="178488at2"/>
<feature type="chain" id="PRO_5016960591" evidence="1">
    <location>
        <begin position="21"/>
        <end position="394"/>
    </location>
</feature>
<feature type="signal peptide" evidence="1">
    <location>
        <begin position="1"/>
        <end position="20"/>
    </location>
</feature>
<accession>A0A366H8S9</accession>
<keyword evidence="1" id="KW-0732">Signal</keyword>
<reference evidence="2 3" key="1">
    <citation type="submission" date="2018-06" db="EMBL/GenBank/DDBJ databases">
        <title>Genomic Encyclopedia of Type Strains, Phase IV (KMG-IV): sequencing the most valuable type-strain genomes for metagenomic binning, comparative biology and taxonomic classification.</title>
        <authorList>
            <person name="Goeker M."/>
        </authorList>
    </citation>
    <scope>NUCLEOTIDE SEQUENCE [LARGE SCALE GENOMIC DNA]</scope>
    <source>
        <strain evidence="2 3">DSM 25532</strain>
    </source>
</reference>
<dbReference type="AlphaFoldDB" id="A0A366H8S9"/>
<evidence type="ECO:0000313" key="2">
    <source>
        <dbReference type="EMBL" id="RBP38630.1"/>
    </source>
</evidence>
<evidence type="ECO:0000256" key="1">
    <source>
        <dbReference type="SAM" id="SignalP"/>
    </source>
</evidence>
<dbReference type="EMBL" id="QNRR01000011">
    <property type="protein sequence ID" value="RBP38630.1"/>
    <property type="molecule type" value="Genomic_DNA"/>
</dbReference>
<name>A0A366H8S9_9BACT</name>
<comment type="caution">
    <text evidence="2">The sequence shown here is derived from an EMBL/GenBank/DDBJ whole genome shotgun (WGS) entry which is preliminary data.</text>
</comment>
<dbReference type="Gene3D" id="2.40.160.10">
    <property type="entry name" value="Porin"/>
    <property type="match status" value="1"/>
</dbReference>
<proteinExistence type="predicted"/>
<dbReference type="Pfam" id="PF07396">
    <property type="entry name" value="Porin_O_P"/>
    <property type="match status" value="1"/>
</dbReference>
<protein>
    <submittedName>
        <fullName evidence="2">Phosphate-selective porin OprO/OprP</fullName>
    </submittedName>
</protein>
<dbReference type="InterPro" id="IPR010870">
    <property type="entry name" value="Porin_O/P"/>
</dbReference>
<keyword evidence="3" id="KW-1185">Reference proteome</keyword>
<organism evidence="2 3">
    <name type="scientific">Roseimicrobium gellanilyticum</name>
    <dbReference type="NCBI Taxonomy" id="748857"/>
    <lineage>
        <taxon>Bacteria</taxon>
        <taxon>Pseudomonadati</taxon>
        <taxon>Verrucomicrobiota</taxon>
        <taxon>Verrucomicrobiia</taxon>
        <taxon>Verrucomicrobiales</taxon>
        <taxon>Verrucomicrobiaceae</taxon>
        <taxon>Roseimicrobium</taxon>
    </lineage>
</organism>
<dbReference type="Proteomes" id="UP000253426">
    <property type="component" value="Unassembled WGS sequence"/>
</dbReference>
<dbReference type="SUPFAM" id="SSF56935">
    <property type="entry name" value="Porins"/>
    <property type="match status" value="1"/>
</dbReference>
<sequence length="394" mass="43585">MKHALPLILLVGGLSSSLVAGETPSVSGKSITTTATPEKEKSIFDKIWGLAVIYKDKENPVLQELAIVGRQQNDYYYFDADQGNDDDWINRRSRIGLKAKMFETLTIHGEVDLDLQDHDPVYNKLTDAYIKWSPSKEFNLTVGKHGAKFTLDGSTSSTQLITIDRSNIANNFWFPEEYMPGVSISGEVGKWIYNIGYFSSGQASPEFGEFNAGSFGLVSIGYNLAETLGVDKAVVRADFIYQDEDPGNARGTPSAFTRNHEMVGSLNFQMEEGRFGFASDLVASKGYLGQPDLFGLQVMPSVYLNESKTFQGVLRYTYINSDGDNGIRLARYENTIVSGRGDEYNEIYAGLNYYIYGHKLKLQGGVQYTTLDDSAGDGGEYDGWGVTAGLRISW</sequence>
<dbReference type="InterPro" id="IPR023614">
    <property type="entry name" value="Porin_dom_sf"/>
</dbReference>